<dbReference type="OrthoDB" id="2418574at2759"/>
<evidence type="ECO:0000313" key="2">
    <source>
        <dbReference type="Proteomes" id="UP000789342"/>
    </source>
</evidence>
<organism evidence="1 2">
    <name type="scientific">Acaulospora morrowiae</name>
    <dbReference type="NCBI Taxonomy" id="94023"/>
    <lineage>
        <taxon>Eukaryota</taxon>
        <taxon>Fungi</taxon>
        <taxon>Fungi incertae sedis</taxon>
        <taxon>Mucoromycota</taxon>
        <taxon>Glomeromycotina</taxon>
        <taxon>Glomeromycetes</taxon>
        <taxon>Diversisporales</taxon>
        <taxon>Acaulosporaceae</taxon>
        <taxon>Acaulospora</taxon>
    </lineage>
</organism>
<protein>
    <submittedName>
        <fullName evidence="1">4185_t:CDS:1</fullName>
    </submittedName>
</protein>
<evidence type="ECO:0000313" key="1">
    <source>
        <dbReference type="EMBL" id="CAG8542267.1"/>
    </source>
</evidence>
<name>A0A9N9AT45_9GLOM</name>
<dbReference type="Proteomes" id="UP000789342">
    <property type="component" value="Unassembled WGS sequence"/>
</dbReference>
<reference evidence="1" key="1">
    <citation type="submission" date="2021-06" db="EMBL/GenBank/DDBJ databases">
        <authorList>
            <person name="Kallberg Y."/>
            <person name="Tangrot J."/>
            <person name="Rosling A."/>
        </authorList>
    </citation>
    <scope>NUCLEOTIDE SEQUENCE</scope>
    <source>
        <strain evidence="1">CL551</strain>
    </source>
</reference>
<comment type="caution">
    <text evidence="1">The sequence shown here is derived from an EMBL/GenBank/DDBJ whole genome shotgun (WGS) entry which is preliminary data.</text>
</comment>
<keyword evidence="2" id="KW-1185">Reference proteome</keyword>
<sequence length="199" mass="23136">MNEDFGHCKKCNKKRTGSKWCQSCNAKRLEAEFPNWTSGNEELDKFLRETQLTARCWQEVFEWIPYANIAGVEEVGKGGYGTVYKSKWEGGCIMRWLSKQKKWERWGTEFVALKVLHGSFDDFMNEFNPNGFECYGATQDPNTRSDEDIVNQFKAADEIDSLRDKSQLVHQLAFYTSRRLPTIPIVNNYNTCQFDLTLP</sequence>
<proteinExistence type="predicted"/>
<dbReference type="AlphaFoldDB" id="A0A9N9AT45"/>
<gene>
    <name evidence="1" type="ORF">AMORRO_LOCUS5184</name>
</gene>
<dbReference type="Gene3D" id="1.10.510.10">
    <property type="entry name" value="Transferase(Phosphotransferase) domain 1"/>
    <property type="match status" value="1"/>
</dbReference>
<accession>A0A9N9AT45</accession>
<dbReference type="EMBL" id="CAJVPV010003043">
    <property type="protein sequence ID" value="CAG8542267.1"/>
    <property type="molecule type" value="Genomic_DNA"/>
</dbReference>